<protein>
    <recommendedName>
        <fullName evidence="1">DUF7770 domain-containing protein</fullName>
    </recommendedName>
</protein>
<reference evidence="2 3" key="1">
    <citation type="submission" date="2015-04" db="EMBL/GenBank/DDBJ databases">
        <title>Complete genome sequence of Schizopora paradoxa KUC8140, a cosmopolitan wood degrader in East Asia.</title>
        <authorList>
            <consortium name="DOE Joint Genome Institute"/>
            <person name="Min B."/>
            <person name="Park H."/>
            <person name="Jang Y."/>
            <person name="Kim J.-J."/>
            <person name="Kim K.H."/>
            <person name="Pangilinan J."/>
            <person name="Lipzen A."/>
            <person name="Riley R."/>
            <person name="Grigoriev I.V."/>
            <person name="Spatafora J.W."/>
            <person name="Choi I.-G."/>
        </authorList>
    </citation>
    <scope>NUCLEOTIDE SEQUENCE [LARGE SCALE GENOMIC DNA]</scope>
    <source>
        <strain evidence="2 3">KUC8140</strain>
    </source>
</reference>
<gene>
    <name evidence="2" type="ORF">SCHPADRAFT_136563</name>
</gene>
<dbReference type="Proteomes" id="UP000053477">
    <property type="component" value="Unassembled WGS sequence"/>
</dbReference>
<accession>A0A0H2S183</accession>
<organism evidence="2 3">
    <name type="scientific">Schizopora paradoxa</name>
    <dbReference type="NCBI Taxonomy" id="27342"/>
    <lineage>
        <taxon>Eukaryota</taxon>
        <taxon>Fungi</taxon>
        <taxon>Dikarya</taxon>
        <taxon>Basidiomycota</taxon>
        <taxon>Agaricomycotina</taxon>
        <taxon>Agaricomycetes</taxon>
        <taxon>Hymenochaetales</taxon>
        <taxon>Schizoporaceae</taxon>
        <taxon>Schizopora</taxon>
    </lineage>
</organism>
<sequence length="215" mass="24977">MNFLKGVRETVLRSKAMKMQVLQVILCCNNCGYPPDEDRIVHWRIYLVVRKSPPLAVRVDMHPGGRDGQFGELKLKKVKYLYSKNYAAGFEVQAVQNWTPVTFLSMLQVNALDYYYYAPGPHGCRYWCTMVLRCMEVVGFIQPGSALRFEQYIAQLNYEDPEKYPLPLIKGTFLRLSPEVQRFAQENADRTTIMYDPNYGYYRPNAPGTSMQLWT</sequence>
<dbReference type="Pfam" id="PF24968">
    <property type="entry name" value="DUF7770"/>
    <property type="match status" value="1"/>
</dbReference>
<evidence type="ECO:0000313" key="2">
    <source>
        <dbReference type="EMBL" id="KLO18090.1"/>
    </source>
</evidence>
<dbReference type="EMBL" id="KQ085898">
    <property type="protein sequence ID" value="KLO18090.1"/>
    <property type="molecule type" value="Genomic_DNA"/>
</dbReference>
<dbReference type="STRING" id="27342.A0A0H2S183"/>
<dbReference type="OrthoDB" id="4949838at2759"/>
<proteinExistence type="predicted"/>
<name>A0A0H2S183_9AGAM</name>
<dbReference type="InParanoid" id="A0A0H2S183"/>
<evidence type="ECO:0000313" key="3">
    <source>
        <dbReference type="Proteomes" id="UP000053477"/>
    </source>
</evidence>
<keyword evidence="3" id="KW-1185">Reference proteome</keyword>
<evidence type="ECO:0000259" key="1">
    <source>
        <dbReference type="Pfam" id="PF24968"/>
    </source>
</evidence>
<dbReference type="AlphaFoldDB" id="A0A0H2S183"/>
<dbReference type="InterPro" id="IPR056672">
    <property type="entry name" value="DUF7770"/>
</dbReference>
<feature type="domain" description="DUF7770" evidence="1">
    <location>
        <begin position="24"/>
        <end position="174"/>
    </location>
</feature>